<organism evidence="1 2">
    <name type="scientific">Aureobasidium vineae</name>
    <dbReference type="NCBI Taxonomy" id="2773715"/>
    <lineage>
        <taxon>Eukaryota</taxon>
        <taxon>Fungi</taxon>
        <taxon>Dikarya</taxon>
        <taxon>Ascomycota</taxon>
        <taxon>Pezizomycotina</taxon>
        <taxon>Dothideomycetes</taxon>
        <taxon>Dothideomycetidae</taxon>
        <taxon>Dothideales</taxon>
        <taxon>Saccotheciaceae</taxon>
        <taxon>Aureobasidium</taxon>
    </lineage>
</organism>
<feature type="non-terminal residue" evidence="1">
    <location>
        <position position="379"/>
    </location>
</feature>
<accession>A0A9N8P639</accession>
<protein>
    <recommendedName>
        <fullName evidence="3">ER-bound oxygenase mpaB/mpaB'/Rubber oxygenase catalytic domain-containing protein</fullName>
    </recommendedName>
</protein>
<dbReference type="AlphaFoldDB" id="A0A9N8P639"/>
<evidence type="ECO:0000313" key="2">
    <source>
        <dbReference type="Proteomes" id="UP000716446"/>
    </source>
</evidence>
<dbReference type="GO" id="GO:0016491">
    <property type="term" value="F:oxidoreductase activity"/>
    <property type="evidence" value="ECO:0007669"/>
    <property type="project" value="InterPro"/>
</dbReference>
<evidence type="ECO:0008006" key="3">
    <source>
        <dbReference type="Google" id="ProtNLM"/>
    </source>
</evidence>
<name>A0A9N8P639_9PEZI</name>
<sequence>VLGTLGVGYLLTVAYLRNQRKHQKQQQYNHKSLSEITLSEAQEIQLYIFELEFPFLAQKALEFALFRTYGIPSISSLLMQTKQLSTKQHASKRMVDTAILMMEVIINPPASDRSAEALARTNFLHSLYGGKISNEDMLYTLSLFLLEPIRWIERFEWRQLTEMEIAAMGLFWLKVGQGMKIDFSCLPGEKTGWKDGLQFTRELEAWCDKYEEKYMVPAQSNKDTADCTTELLLYAVPAAYKDAGRRVVNPPAMLQWLVDTGLATRKFVLRHFTLPRPIVWRKQIIADTINANGKIYKQIWDQEPWYVEPSFANRWCLQSWIDWLAGRPIPGDEDDKYFPQGFKSSVMGPAFLAGKGLAQAEKDEEQIREIMRPGVTIAD</sequence>
<comment type="caution">
    <text evidence="1">The sequence shown here is derived from an EMBL/GenBank/DDBJ whole genome shotgun (WGS) entry which is preliminary data.</text>
</comment>
<reference evidence="1" key="1">
    <citation type="submission" date="2020-06" db="EMBL/GenBank/DDBJ databases">
        <authorList>
            <person name="Onetto C."/>
        </authorList>
    </citation>
    <scope>NUCLEOTIDE SEQUENCE</scope>
</reference>
<dbReference type="PANTHER" id="PTHR36124">
    <property type="match status" value="1"/>
</dbReference>
<gene>
    <name evidence="1" type="ORF">AWRI4619_LOCUS1840</name>
</gene>
<dbReference type="Proteomes" id="UP000716446">
    <property type="component" value="Unassembled WGS sequence"/>
</dbReference>
<feature type="non-terminal residue" evidence="1">
    <location>
        <position position="1"/>
    </location>
</feature>
<dbReference type="EMBL" id="CAIJEN010000002">
    <property type="protein sequence ID" value="CAD0083273.1"/>
    <property type="molecule type" value="Genomic_DNA"/>
</dbReference>
<dbReference type="InterPro" id="IPR046366">
    <property type="entry name" value="MPAB"/>
</dbReference>
<dbReference type="PANTHER" id="PTHR36124:SF1">
    <property type="entry name" value="ER-BOUND OXYGENASE MPAB_MPAB'_RUBBER OXYGENASE CATALYTIC DOMAIN-CONTAINING PROTEIN"/>
    <property type="match status" value="1"/>
</dbReference>
<evidence type="ECO:0000313" key="1">
    <source>
        <dbReference type="EMBL" id="CAD0083273.1"/>
    </source>
</evidence>
<proteinExistence type="predicted"/>
<keyword evidence="2" id="KW-1185">Reference proteome</keyword>